<protein>
    <submittedName>
        <fullName evidence="5">PS-10 peptidase S37</fullName>
    </submittedName>
</protein>
<dbReference type="PANTHER" id="PTHR11010">
    <property type="entry name" value="PROTEASE S28 PRO-X CARBOXYPEPTIDASE-RELATED"/>
    <property type="match status" value="1"/>
</dbReference>
<feature type="chain" id="PRO_5020196091" evidence="4">
    <location>
        <begin position="20"/>
        <end position="431"/>
    </location>
</feature>
<evidence type="ECO:0000313" key="6">
    <source>
        <dbReference type="Proteomes" id="UP000294689"/>
    </source>
</evidence>
<reference evidence="5 6" key="1">
    <citation type="submission" date="2019-03" db="EMBL/GenBank/DDBJ databases">
        <title>Genomic Encyclopedia of Archaeal and Bacterial Type Strains, Phase II (KMG-II): from individual species to whole genera.</title>
        <authorList>
            <person name="Goeker M."/>
        </authorList>
    </citation>
    <scope>NUCLEOTIDE SEQUENCE [LARGE SCALE GENOMIC DNA]</scope>
    <source>
        <strain evidence="5 6">DSM 28135</strain>
    </source>
</reference>
<dbReference type="InterPro" id="IPR029058">
    <property type="entry name" value="AB_hydrolase_fold"/>
</dbReference>
<dbReference type="SUPFAM" id="SSF53474">
    <property type="entry name" value="alpha/beta-Hydrolases"/>
    <property type="match status" value="1"/>
</dbReference>
<dbReference type="InterPro" id="IPR008761">
    <property type="entry name" value="Peptidase_S37"/>
</dbReference>
<dbReference type="AlphaFoldDB" id="A0A4R7PXU0"/>
<keyword evidence="2 4" id="KW-0732">Signal</keyword>
<evidence type="ECO:0000313" key="5">
    <source>
        <dbReference type="EMBL" id="TDU39775.1"/>
    </source>
</evidence>
<dbReference type="Proteomes" id="UP000294689">
    <property type="component" value="Unassembled WGS sequence"/>
</dbReference>
<dbReference type="GO" id="GO:0006508">
    <property type="term" value="P:proteolysis"/>
    <property type="evidence" value="ECO:0007669"/>
    <property type="project" value="UniProtKB-KW"/>
</dbReference>
<proteinExistence type="predicted"/>
<evidence type="ECO:0000256" key="4">
    <source>
        <dbReference type="SAM" id="SignalP"/>
    </source>
</evidence>
<name>A0A4R7PXU0_9FLAO</name>
<sequence>MKRTLCLFLLVAMSLYSYAQHTDIASVLSQLPDVSFEKLEAANGSSNYTLHIKQPIDHEDASKGFFHQKVYLSHKGFDQPTVMVTEGYSANQLRTYELTTLLDANQLQVEHRYFGESMPDSLNYRYLNLKQATADLHHIKQLFAKVYPKKWLSTGISKGGATTIYYRYFYPNDIDVSVPYVAPINTAYEEQRIYSFLETVGTKDCRTNIENFQLQILKNRAQIIPLLKFYSLGAQANYSYLSLDEAFEYAVMEFPFSFWQYGYDCETIPSKSASIEDLTEYFLTVSNLTFFSDATIETYSSHYYQSATEMGYYGYDTKKFKNYLKELPTDTNPMALFFPFEMTDTFDGQLLTDVNKWLQTDAHKMLYIYGEIDTWSASAVPPNPDVDSEWFILPGKHHGNARIKFMTPAEKQRLIQILETWLQIDLAPQLD</sequence>
<comment type="caution">
    <text evidence="5">The sequence shown here is derived from an EMBL/GenBank/DDBJ whole genome shotgun (WGS) entry which is preliminary data.</text>
</comment>
<dbReference type="Pfam" id="PF05576">
    <property type="entry name" value="Peptidase_S37"/>
    <property type="match status" value="1"/>
</dbReference>
<dbReference type="GO" id="GO:0008239">
    <property type="term" value="F:dipeptidyl-peptidase activity"/>
    <property type="evidence" value="ECO:0007669"/>
    <property type="project" value="TreeGrafter"/>
</dbReference>
<gene>
    <name evidence="5" type="ORF">BXY82_1806</name>
</gene>
<feature type="signal peptide" evidence="4">
    <location>
        <begin position="1"/>
        <end position="19"/>
    </location>
</feature>
<evidence type="ECO:0000256" key="3">
    <source>
        <dbReference type="ARBA" id="ARBA00022801"/>
    </source>
</evidence>
<keyword evidence="3" id="KW-0378">Hydrolase</keyword>
<accession>A0A4R7PXU0</accession>
<organism evidence="5 6">
    <name type="scientific">Gelidibacter sediminis</name>
    <dbReference type="NCBI Taxonomy" id="1608710"/>
    <lineage>
        <taxon>Bacteria</taxon>
        <taxon>Pseudomonadati</taxon>
        <taxon>Bacteroidota</taxon>
        <taxon>Flavobacteriia</taxon>
        <taxon>Flavobacteriales</taxon>
        <taxon>Flavobacteriaceae</taxon>
        <taxon>Gelidibacter</taxon>
    </lineage>
</organism>
<evidence type="ECO:0000256" key="2">
    <source>
        <dbReference type="ARBA" id="ARBA00022729"/>
    </source>
</evidence>
<dbReference type="PANTHER" id="PTHR11010:SF38">
    <property type="entry name" value="LYSOSOMAL PRO-X CARBOXYPEPTIDASE"/>
    <property type="match status" value="1"/>
</dbReference>
<dbReference type="EMBL" id="SOBW01000008">
    <property type="protein sequence ID" value="TDU39775.1"/>
    <property type="molecule type" value="Genomic_DNA"/>
</dbReference>
<keyword evidence="1" id="KW-0645">Protease</keyword>
<dbReference type="RefSeq" id="WP_166643278.1">
    <property type="nucleotide sequence ID" value="NZ_SOBW01000008.1"/>
</dbReference>
<keyword evidence="6" id="KW-1185">Reference proteome</keyword>
<evidence type="ECO:0000256" key="1">
    <source>
        <dbReference type="ARBA" id="ARBA00022670"/>
    </source>
</evidence>
<dbReference type="Gene3D" id="3.40.50.1820">
    <property type="entry name" value="alpha/beta hydrolase"/>
    <property type="match status" value="1"/>
</dbReference>